<protein>
    <recommendedName>
        <fullName evidence="4">DUF2232 domain-containing protein</fullName>
    </recommendedName>
</protein>
<gene>
    <name evidence="2" type="ORF">AU255_03495</name>
</gene>
<dbReference type="OrthoDB" id="5659946at2"/>
<evidence type="ECO:0000256" key="1">
    <source>
        <dbReference type="SAM" id="Phobius"/>
    </source>
</evidence>
<dbReference type="AlphaFoldDB" id="A0A1V8M654"/>
<evidence type="ECO:0008006" key="4">
    <source>
        <dbReference type="Google" id="ProtNLM"/>
    </source>
</evidence>
<evidence type="ECO:0000313" key="3">
    <source>
        <dbReference type="Proteomes" id="UP000191980"/>
    </source>
</evidence>
<feature type="transmembrane region" description="Helical" evidence="1">
    <location>
        <begin position="265"/>
        <end position="285"/>
    </location>
</feature>
<accession>A0A1V8M654</accession>
<evidence type="ECO:0000313" key="2">
    <source>
        <dbReference type="EMBL" id="OQK16976.1"/>
    </source>
</evidence>
<keyword evidence="1" id="KW-1133">Transmembrane helix</keyword>
<feature type="transmembrane region" description="Helical" evidence="1">
    <location>
        <begin position="162"/>
        <end position="185"/>
    </location>
</feature>
<feature type="transmembrane region" description="Helical" evidence="1">
    <location>
        <begin position="61"/>
        <end position="91"/>
    </location>
</feature>
<comment type="caution">
    <text evidence="2">The sequence shown here is derived from an EMBL/GenBank/DDBJ whole genome shotgun (WGS) entry which is preliminary data.</text>
</comment>
<keyword evidence="1" id="KW-0812">Transmembrane</keyword>
<reference evidence="2 3" key="1">
    <citation type="submission" date="2015-12" db="EMBL/GenBank/DDBJ databases">
        <authorList>
            <person name="Shamseldin A."/>
            <person name="Moawad H."/>
            <person name="Abd El-Rahim W.M."/>
            <person name="Sadowsky M.J."/>
        </authorList>
    </citation>
    <scope>NUCLEOTIDE SEQUENCE [LARGE SCALE GENOMIC DNA]</scope>
    <source>
        <strain evidence="2 3">WF1</strain>
    </source>
</reference>
<keyword evidence="1" id="KW-0472">Membrane</keyword>
<dbReference type="Proteomes" id="UP000191980">
    <property type="component" value="Unassembled WGS sequence"/>
</dbReference>
<proteinExistence type="predicted"/>
<sequence>MNFLANFIMKGRMQAMAVASSFALLSLLMPPVSIVSSATVALITLRRGAYEGLLVLFSASLAAAALGLMVIGNFQFAFGYVLVLWLPVWVLSIALREGRHLSLAFEIASALGVLFVIGFYAIAEDPALYWQTVLNGMIQPMLQASEVPVEQIEQTVVMLAKYMTGIIAIGSVTGLLLGLLLARWWQANLYNPGGFGREYLSLSMPLRFTMATIIIFIIAAVTSGIVSELAWNIGIILFMLYAFIGTAISHALISTFKARRFLLPFFYISVFVVPHIVIPVAIIGISDTWLNLRKNIPPHPVLKSIVKSVCR</sequence>
<feature type="transmembrane region" description="Helical" evidence="1">
    <location>
        <begin position="206"/>
        <end position="227"/>
    </location>
</feature>
<organism evidence="2 3">
    <name type="scientific">Methyloprofundus sedimenti</name>
    <dbReference type="NCBI Taxonomy" id="1420851"/>
    <lineage>
        <taxon>Bacteria</taxon>
        <taxon>Pseudomonadati</taxon>
        <taxon>Pseudomonadota</taxon>
        <taxon>Gammaproteobacteria</taxon>
        <taxon>Methylococcales</taxon>
        <taxon>Methylococcaceae</taxon>
        <taxon>Methyloprofundus</taxon>
    </lineage>
</organism>
<name>A0A1V8M654_9GAMM</name>
<feature type="transmembrane region" description="Helical" evidence="1">
    <location>
        <begin position="233"/>
        <end position="253"/>
    </location>
</feature>
<keyword evidence="3" id="KW-1185">Reference proteome</keyword>
<dbReference type="EMBL" id="LPUF01000001">
    <property type="protein sequence ID" value="OQK16976.1"/>
    <property type="molecule type" value="Genomic_DNA"/>
</dbReference>
<dbReference type="STRING" id="1420851.AU255_03495"/>
<feature type="transmembrane region" description="Helical" evidence="1">
    <location>
        <begin position="103"/>
        <end position="123"/>
    </location>
</feature>
<dbReference type="RefSeq" id="WP_080521592.1">
    <property type="nucleotide sequence ID" value="NZ_LPUF01000001.1"/>
</dbReference>